<evidence type="ECO:0000313" key="2">
    <source>
        <dbReference type="Proteomes" id="UP001060895"/>
    </source>
</evidence>
<dbReference type="Proteomes" id="UP001060895">
    <property type="component" value="Unassembled WGS sequence"/>
</dbReference>
<sequence>MTIGEVITRLERRNGGRPFSIIVNGRRLADVSDLREIPPEALAKIEILSNSSPEISVRPEGV</sequence>
<name>A0ABQ0PDD3_9PROT</name>
<comment type="caution">
    <text evidence="1">The sequence shown here is derived from an EMBL/GenBank/DDBJ whole genome shotgun (WGS) entry which is preliminary data.</text>
</comment>
<dbReference type="EMBL" id="BAQP01000553">
    <property type="protein sequence ID" value="GBQ33350.1"/>
    <property type="molecule type" value="Genomic_DNA"/>
</dbReference>
<proteinExistence type="predicted"/>
<keyword evidence="2" id="KW-1185">Reference proteome</keyword>
<evidence type="ECO:0000313" key="1">
    <source>
        <dbReference type="EMBL" id="GBQ33350.1"/>
    </source>
</evidence>
<accession>A0ABQ0PDD3</accession>
<reference evidence="1" key="1">
    <citation type="submission" date="2013-04" db="EMBL/GenBank/DDBJ databases">
        <title>The genome sequencing project of 58 acetic acid bacteria.</title>
        <authorList>
            <person name="Okamoto-Kainuma A."/>
            <person name="Ishikawa M."/>
            <person name="Umino S."/>
            <person name="Koizumi Y."/>
            <person name="Shiwa Y."/>
            <person name="Yoshikawa H."/>
            <person name="Matsutani M."/>
            <person name="Matsushita K."/>
        </authorList>
    </citation>
    <scope>NUCLEOTIDE SEQUENCE</scope>
    <source>
        <strain evidence="1">DSM 12717</strain>
    </source>
</reference>
<gene>
    <name evidence="1" type="ORF">AA12717_4138</name>
</gene>
<evidence type="ECO:0008006" key="3">
    <source>
        <dbReference type="Google" id="ProtNLM"/>
    </source>
</evidence>
<organism evidence="1 2">
    <name type="scientific">Gluconacetobacter sacchari DSM 12717</name>
    <dbReference type="NCBI Taxonomy" id="1307940"/>
    <lineage>
        <taxon>Bacteria</taxon>
        <taxon>Pseudomonadati</taxon>
        <taxon>Pseudomonadota</taxon>
        <taxon>Alphaproteobacteria</taxon>
        <taxon>Acetobacterales</taxon>
        <taxon>Acetobacteraceae</taxon>
        <taxon>Gluconacetobacter</taxon>
    </lineage>
</organism>
<protein>
    <recommendedName>
        <fullName evidence="3">MoaD/ThiS family protein</fullName>
    </recommendedName>
</protein>